<dbReference type="Pfam" id="PF13837">
    <property type="entry name" value="Myb_DNA-bind_4"/>
    <property type="match status" value="1"/>
</dbReference>
<organism>
    <name type="scientific">Solenopsis invicta</name>
    <name type="common">Red imported fire ant</name>
    <name type="synonym">Solenopsis wagneri</name>
    <dbReference type="NCBI Taxonomy" id="13686"/>
    <lineage>
        <taxon>Eukaryota</taxon>
        <taxon>Metazoa</taxon>
        <taxon>Ecdysozoa</taxon>
        <taxon>Arthropoda</taxon>
        <taxon>Hexapoda</taxon>
        <taxon>Insecta</taxon>
        <taxon>Pterygota</taxon>
        <taxon>Neoptera</taxon>
        <taxon>Endopterygota</taxon>
        <taxon>Hymenoptera</taxon>
        <taxon>Apocrita</taxon>
        <taxon>Aculeata</taxon>
        <taxon>Formicoidea</taxon>
        <taxon>Formicidae</taxon>
        <taxon>Myrmicinae</taxon>
        <taxon>Solenopsis</taxon>
    </lineage>
</organism>
<dbReference type="EMBL" id="GL763397">
    <property type="protein sequence ID" value="EFZ19713.1"/>
    <property type="molecule type" value="Genomic_DNA"/>
</dbReference>
<protein>
    <recommendedName>
        <fullName evidence="1">Myb/SANT-like DNA-binding domain-containing protein</fullName>
    </recommendedName>
</protein>
<feature type="domain" description="Myb/SANT-like DNA-binding" evidence="1">
    <location>
        <begin position="46"/>
        <end position="135"/>
    </location>
</feature>
<dbReference type="AlphaFoldDB" id="E9II88"/>
<evidence type="ECO:0000259" key="1">
    <source>
        <dbReference type="Pfam" id="PF13837"/>
    </source>
</evidence>
<gene>
    <name evidence="2" type="ORF">SINV_00567</name>
</gene>
<sequence length="264" mass="30791">MVSTWWIIDTNKSLMYATIATEEMSTTDESCQSFSFEHNSTDEKSSKWTHDATVALIYEYKNKMSMFQSSTIRNEAVWKIISTNLGQKNLYYTPKQCEFKFKNLKKKYTAKVDNMKATASGAAVIKFEYFDLFNEMLGRKPNVVPLATASSSRENILQADDIENNKENIKIKKRSSEEAPKKNIPKKTKFEQMFVQLHDINNKREEAKYIRHKKLIAIQENAIKVFSEKMDKLIDKFQGYTKKLKALRHNSKRNGQLPYILYSD</sequence>
<proteinExistence type="predicted"/>
<dbReference type="HOGENOM" id="CLU_1054937_0_0_1"/>
<feature type="non-terminal residue" evidence="2">
    <location>
        <position position="264"/>
    </location>
</feature>
<accession>E9II88</accession>
<name>E9II88_SOLIN</name>
<dbReference type="InterPro" id="IPR044822">
    <property type="entry name" value="Myb_DNA-bind_4"/>
</dbReference>
<reference evidence="2" key="1">
    <citation type="journal article" date="2011" name="Proc. Natl. Acad. Sci. U.S.A.">
        <title>The genome of the fire ant Solenopsis invicta.</title>
        <authorList>
            <person name="Wurm Y."/>
            <person name="Wang J."/>
            <person name="Riba-Grognuz O."/>
            <person name="Corona M."/>
            <person name="Nygaard S."/>
            <person name="Hunt B.G."/>
            <person name="Ingram K.K."/>
            <person name="Falquet L."/>
            <person name="Nipitwattanaphon M."/>
            <person name="Gotzek D."/>
            <person name="Dijkstra M.B."/>
            <person name="Oettler J."/>
            <person name="Comtesse F."/>
            <person name="Shih C.J."/>
            <person name="Wu W.J."/>
            <person name="Yang C.C."/>
            <person name="Thomas J."/>
            <person name="Beaudoing E."/>
            <person name="Pradervand S."/>
            <person name="Flegel V."/>
            <person name="Cook E.D."/>
            <person name="Fabbretti R."/>
            <person name="Stockinger H."/>
            <person name="Long L."/>
            <person name="Farmerie W.G."/>
            <person name="Oakey J."/>
            <person name="Boomsma J.J."/>
            <person name="Pamilo P."/>
            <person name="Yi S.V."/>
            <person name="Heinze J."/>
            <person name="Goodisman M.A."/>
            <person name="Farinelli L."/>
            <person name="Harshman K."/>
            <person name="Hulo N."/>
            <person name="Cerutti L."/>
            <person name="Xenarios I."/>
            <person name="Shoemaker D."/>
            <person name="Keller L."/>
        </authorList>
    </citation>
    <scope>NUCLEOTIDE SEQUENCE [LARGE SCALE GENOMIC DNA]</scope>
</reference>
<dbReference type="Gene3D" id="1.10.10.60">
    <property type="entry name" value="Homeodomain-like"/>
    <property type="match status" value="1"/>
</dbReference>
<dbReference type="OMA" id="NEMHQIL"/>
<evidence type="ECO:0000313" key="2">
    <source>
        <dbReference type="EMBL" id="EFZ19713.1"/>
    </source>
</evidence>